<dbReference type="EMBL" id="MU004349">
    <property type="protein sequence ID" value="KAF2655456.1"/>
    <property type="molecule type" value="Genomic_DNA"/>
</dbReference>
<gene>
    <name evidence="2" type="ORF">K491DRAFT_428844</name>
</gene>
<proteinExistence type="predicted"/>
<organism evidence="2 3">
    <name type="scientific">Lophiostoma macrostomum CBS 122681</name>
    <dbReference type="NCBI Taxonomy" id="1314788"/>
    <lineage>
        <taxon>Eukaryota</taxon>
        <taxon>Fungi</taxon>
        <taxon>Dikarya</taxon>
        <taxon>Ascomycota</taxon>
        <taxon>Pezizomycotina</taxon>
        <taxon>Dothideomycetes</taxon>
        <taxon>Pleosporomycetidae</taxon>
        <taxon>Pleosporales</taxon>
        <taxon>Lophiostomataceae</taxon>
        <taxon>Lophiostoma</taxon>
    </lineage>
</organism>
<name>A0A6A6T6I2_9PLEO</name>
<sequence>MTSKPAVPGAVDTAQKSSLLRLLLKRFSKRLLLRILQLHHGSTDDSFLRSVVVEVVYNGSPVRRTALALFDTGSPTTLMSRTLAESLGLTFSSENGRVLLNGLGGGQFVSVGKIHGRWTCSKNSPTSRFSSEPRHYNGVWEVSGRYDDGFDVIFGRDTIVTHRLLEVKRKLAATATHRRCHSKVDSECLRLLQLLGLSMSNDAHRGGSPASLTEAGGRAREGRPANPTAPGTEGKLVFSGIEKSLLMICRFERLPSLPDRLNDLPSC</sequence>
<dbReference type="Gene3D" id="2.40.70.10">
    <property type="entry name" value="Acid Proteases"/>
    <property type="match status" value="1"/>
</dbReference>
<evidence type="ECO:0000313" key="3">
    <source>
        <dbReference type="Proteomes" id="UP000799324"/>
    </source>
</evidence>
<protein>
    <recommendedName>
        <fullName evidence="4">Peptidase A2 domain-containing protein</fullName>
    </recommendedName>
</protein>
<feature type="region of interest" description="Disordered" evidence="1">
    <location>
        <begin position="202"/>
        <end position="234"/>
    </location>
</feature>
<keyword evidence="3" id="KW-1185">Reference proteome</keyword>
<dbReference type="Proteomes" id="UP000799324">
    <property type="component" value="Unassembled WGS sequence"/>
</dbReference>
<dbReference type="AlphaFoldDB" id="A0A6A6T6I2"/>
<evidence type="ECO:0008006" key="4">
    <source>
        <dbReference type="Google" id="ProtNLM"/>
    </source>
</evidence>
<evidence type="ECO:0000313" key="2">
    <source>
        <dbReference type="EMBL" id="KAF2655456.1"/>
    </source>
</evidence>
<dbReference type="SUPFAM" id="SSF50630">
    <property type="entry name" value="Acid proteases"/>
    <property type="match status" value="1"/>
</dbReference>
<reference evidence="2" key="1">
    <citation type="journal article" date="2020" name="Stud. Mycol.">
        <title>101 Dothideomycetes genomes: a test case for predicting lifestyles and emergence of pathogens.</title>
        <authorList>
            <person name="Haridas S."/>
            <person name="Albert R."/>
            <person name="Binder M."/>
            <person name="Bloem J."/>
            <person name="Labutti K."/>
            <person name="Salamov A."/>
            <person name="Andreopoulos B."/>
            <person name="Baker S."/>
            <person name="Barry K."/>
            <person name="Bills G."/>
            <person name="Bluhm B."/>
            <person name="Cannon C."/>
            <person name="Castanera R."/>
            <person name="Culley D."/>
            <person name="Daum C."/>
            <person name="Ezra D."/>
            <person name="Gonzalez J."/>
            <person name="Henrissat B."/>
            <person name="Kuo A."/>
            <person name="Liang C."/>
            <person name="Lipzen A."/>
            <person name="Lutzoni F."/>
            <person name="Magnuson J."/>
            <person name="Mondo S."/>
            <person name="Nolan M."/>
            <person name="Ohm R."/>
            <person name="Pangilinan J."/>
            <person name="Park H.-J."/>
            <person name="Ramirez L."/>
            <person name="Alfaro M."/>
            <person name="Sun H."/>
            <person name="Tritt A."/>
            <person name="Yoshinaga Y."/>
            <person name="Zwiers L.-H."/>
            <person name="Turgeon B."/>
            <person name="Goodwin S."/>
            <person name="Spatafora J."/>
            <person name="Crous P."/>
            <person name="Grigoriev I."/>
        </authorList>
    </citation>
    <scope>NUCLEOTIDE SEQUENCE</scope>
    <source>
        <strain evidence="2">CBS 122681</strain>
    </source>
</reference>
<dbReference type="OrthoDB" id="3786129at2759"/>
<dbReference type="Pfam" id="PF13650">
    <property type="entry name" value="Asp_protease_2"/>
    <property type="match status" value="1"/>
</dbReference>
<evidence type="ECO:0000256" key="1">
    <source>
        <dbReference type="SAM" id="MobiDB-lite"/>
    </source>
</evidence>
<accession>A0A6A6T6I2</accession>
<dbReference type="InterPro" id="IPR021109">
    <property type="entry name" value="Peptidase_aspartic_dom_sf"/>
</dbReference>